<dbReference type="Pfam" id="PF13304">
    <property type="entry name" value="AAA_21"/>
    <property type="match status" value="1"/>
</dbReference>
<dbReference type="InterPro" id="IPR014555">
    <property type="entry name" value="RecF-like"/>
</dbReference>
<dbReference type="PANTHER" id="PTHR32182">
    <property type="entry name" value="DNA REPLICATION AND REPAIR PROTEIN RECF"/>
    <property type="match status" value="1"/>
</dbReference>
<dbReference type="InterPro" id="IPR027417">
    <property type="entry name" value="P-loop_NTPase"/>
</dbReference>
<name>A0ABU5S4G5_9BACT</name>
<dbReference type="Gene3D" id="3.40.50.300">
    <property type="entry name" value="P-loop containing nucleotide triphosphate hydrolases"/>
    <property type="match status" value="1"/>
</dbReference>
<dbReference type="EMBL" id="JAYGIL010000011">
    <property type="protein sequence ID" value="MEA5403357.1"/>
    <property type="molecule type" value="Genomic_DNA"/>
</dbReference>
<feature type="domain" description="ATPase AAA-type core" evidence="1">
    <location>
        <begin position="25"/>
        <end position="283"/>
    </location>
</feature>
<dbReference type="PANTHER" id="PTHR32182:SF22">
    <property type="entry name" value="ATP-DEPENDENT ENDONUCLEASE, OLD FAMILY-RELATED"/>
    <property type="match status" value="1"/>
</dbReference>
<sequence length="330" mass="37759">MKIKKLHIKNFKSIADLEIIEPNPFTVFVGPNGSGKSNIFEALEFWNFVYKGYFIDLSSFFGGKNNMLHFSDLEQSASVSVEFPNDIILDSFAIVFPTDSGNQVFQNKVTSNLEAFKKSTNHNQFIPNSSRLFINSSKGNKLNFQDDKKLTFITDNLEKVLKRILKDESKKEEILDWLRLFIPEFDDVFIESSELSRTDTLIVKEKYSSKYFTKDLISDGTYNILALLTAVFQSDEPQFLCIEEPENGLTPDVIKEMVTFFRNACEEKGHYIWLNTHSQSLVSQLTPDEIITVNKIKGETKIKQFKGEDFNGLSMDEAWLTNTLGGGLPW</sequence>
<reference evidence="2 3" key="1">
    <citation type="submission" date="2023-12" db="EMBL/GenBank/DDBJ databases">
        <title>Novel species of the genus Arcicella isolated from rivers.</title>
        <authorList>
            <person name="Lu H."/>
        </authorList>
    </citation>
    <scope>NUCLEOTIDE SEQUENCE [LARGE SCALE GENOMIC DNA]</scope>
    <source>
        <strain evidence="2 3">DC2W</strain>
    </source>
</reference>
<accession>A0ABU5S4G5</accession>
<proteinExistence type="predicted"/>
<evidence type="ECO:0000313" key="2">
    <source>
        <dbReference type="EMBL" id="MEA5403357.1"/>
    </source>
</evidence>
<evidence type="ECO:0000259" key="1">
    <source>
        <dbReference type="Pfam" id="PF13304"/>
    </source>
</evidence>
<protein>
    <submittedName>
        <fullName evidence="2">AAA family ATPase</fullName>
    </submittedName>
</protein>
<gene>
    <name evidence="2" type="ORF">VB776_10550</name>
</gene>
<comment type="caution">
    <text evidence="2">The sequence shown here is derived from an EMBL/GenBank/DDBJ whole genome shotgun (WGS) entry which is preliminary data.</text>
</comment>
<keyword evidence="3" id="KW-1185">Reference proteome</keyword>
<dbReference type="SUPFAM" id="SSF52540">
    <property type="entry name" value="P-loop containing nucleoside triphosphate hydrolases"/>
    <property type="match status" value="1"/>
</dbReference>
<dbReference type="InterPro" id="IPR003959">
    <property type="entry name" value="ATPase_AAA_core"/>
</dbReference>
<organism evidence="2 3">
    <name type="scientific">Arcicella gelida</name>
    <dbReference type="NCBI Taxonomy" id="2984195"/>
    <lineage>
        <taxon>Bacteria</taxon>
        <taxon>Pseudomonadati</taxon>
        <taxon>Bacteroidota</taxon>
        <taxon>Cytophagia</taxon>
        <taxon>Cytophagales</taxon>
        <taxon>Flectobacillaceae</taxon>
        <taxon>Arcicella</taxon>
    </lineage>
</organism>
<dbReference type="RefSeq" id="WP_323328786.1">
    <property type="nucleotide sequence ID" value="NZ_JAYGIL010000011.1"/>
</dbReference>
<dbReference type="PIRSF" id="PIRSF029347">
    <property type="entry name" value="RecF"/>
    <property type="match status" value="1"/>
</dbReference>
<evidence type="ECO:0000313" key="3">
    <source>
        <dbReference type="Proteomes" id="UP001303899"/>
    </source>
</evidence>
<dbReference type="Proteomes" id="UP001303899">
    <property type="component" value="Unassembled WGS sequence"/>
</dbReference>